<organism evidence="1 2">
    <name type="scientific">Bemisia tabaci</name>
    <name type="common">Sweetpotato whitefly</name>
    <name type="synonym">Aleurodes tabaci</name>
    <dbReference type="NCBI Taxonomy" id="7038"/>
    <lineage>
        <taxon>Eukaryota</taxon>
        <taxon>Metazoa</taxon>
        <taxon>Ecdysozoa</taxon>
        <taxon>Arthropoda</taxon>
        <taxon>Hexapoda</taxon>
        <taxon>Insecta</taxon>
        <taxon>Pterygota</taxon>
        <taxon>Neoptera</taxon>
        <taxon>Paraneoptera</taxon>
        <taxon>Hemiptera</taxon>
        <taxon>Sternorrhyncha</taxon>
        <taxon>Aleyrodoidea</taxon>
        <taxon>Aleyrodidae</taxon>
        <taxon>Aleyrodinae</taxon>
        <taxon>Bemisia</taxon>
    </lineage>
</organism>
<accession>A0A9P0AHR3</accession>
<proteinExistence type="predicted"/>
<sequence>MYVSPFNQDVSEKIEALNEILVSLKSKINWSNHQEKLQLLTIAPSSWTTAKIAEELGVSVHAVKTARQLKYTAGILAVLPPKCPADSGGRRTRAASLRLRSQIVRL</sequence>
<dbReference type="AlphaFoldDB" id="A0A9P0AHR3"/>
<name>A0A9P0AHR3_BEMTA</name>
<dbReference type="Proteomes" id="UP001152759">
    <property type="component" value="Chromosome 6"/>
</dbReference>
<evidence type="ECO:0000313" key="1">
    <source>
        <dbReference type="EMBL" id="CAH0392087.1"/>
    </source>
</evidence>
<dbReference type="EMBL" id="OU963867">
    <property type="protein sequence ID" value="CAH0392087.1"/>
    <property type="molecule type" value="Genomic_DNA"/>
</dbReference>
<keyword evidence="2" id="KW-1185">Reference proteome</keyword>
<reference evidence="1" key="1">
    <citation type="submission" date="2021-12" db="EMBL/GenBank/DDBJ databases">
        <authorList>
            <person name="King R."/>
        </authorList>
    </citation>
    <scope>NUCLEOTIDE SEQUENCE</scope>
</reference>
<gene>
    <name evidence="1" type="ORF">BEMITA_LOCUS10644</name>
</gene>
<protein>
    <submittedName>
        <fullName evidence="1">Uncharacterized protein</fullName>
    </submittedName>
</protein>
<evidence type="ECO:0000313" key="2">
    <source>
        <dbReference type="Proteomes" id="UP001152759"/>
    </source>
</evidence>